<dbReference type="OrthoDB" id="1550603at2"/>
<dbReference type="AlphaFoldDB" id="A0A5B0W5A3"/>
<evidence type="ECO:0000313" key="1">
    <source>
        <dbReference type="EMBL" id="KAA1181311.1"/>
    </source>
</evidence>
<evidence type="ECO:0000313" key="2">
    <source>
        <dbReference type="Proteomes" id="UP000322184"/>
    </source>
</evidence>
<dbReference type="Proteomes" id="UP000322184">
    <property type="component" value="Unassembled WGS sequence"/>
</dbReference>
<dbReference type="EMBL" id="VTUW01000039">
    <property type="protein sequence ID" value="KAA1181311.1"/>
    <property type="molecule type" value="Genomic_DNA"/>
</dbReference>
<name>A0A5B0W5A3_9GAMM</name>
<comment type="caution">
    <text evidence="1">The sequence shown here is derived from an EMBL/GenBank/DDBJ whole genome shotgun (WGS) entry which is preliminary data.</text>
</comment>
<gene>
    <name evidence="1" type="ORF">F0L16_16970</name>
</gene>
<accession>A0A5B0W5A3</accession>
<protein>
    <submittedName>
        <fullName evidence="1">Uncharacterized protein</fullName>
    </submittedName>
</protein>
<proteinExistence type="predicted"/>
<organism evidence="1 2">
    <name type="scientific">Photorhabdus heterorhabditis</name>
    <dbReference type="NCBI Taxonomy" id="880156"/>
    <lineage>
        <taxon>Bacteria</taxon>
        <taxon>Pseudomonadati</taxon>
        <taxon>Pseudomonadota</taxon>
        <taxon>Gammaproteobacteria</taxon>
        <taxon>Enterobacterales</taxon>
        <taxon>Morganellaceae</taxon>
        <taxon>Photorhabdus</taxon>
    </lineage>
</organism>
<reference evidence="1 2" key="1">
    <citation type="submission" date="2019-09" db="EMBL/GenBank/DDBJ databases">
        <title>Whole genome sequence of Photorhabdus heterorhabditis strain ETL (Enterobacteriales: Enterobacteriaceae) a bacterial symbiont of Heterorhabditis zealandica strain ETL (Rhabditida: Heterorhabditidae).</title>
        <authorList>
            <person name="Lulamba T.E."/>
            <person name="Serepa-Dlamini M.H."/>
        </authorList>
    </citation>
    <scope>NUCLEOTIDE SEQUENCE [LARGE SCALE GENOMIC DNA]</scope>
    <source>
        <strain evidence="1 2">ETL</strain>
    </source>
</reference>
<sequence length="71" mass="8311">MSEQMIGALKVQFTQQDFDFLMSFKRGTPDWLLVSESQIQHLPAVKWKLHNISRIPEAKHTQALNKLEKVF</sequence>